<dbReference type="InterPro" id="IPR043426">
    <property type="entry name" value="MltB-like"/>
</dbReference>
<dbReference type="EMBL" id="WAIE01000001">
    <property type="protein sequence ID" value="KAB1443896.1"/>
    <property type="molecule type" value="Genomic_DNA"/>
</dbReference>
<feature type="domain" description="Transglycosylase SLT" evidence="1">
    <location>
        <begin position="39"/>
        <end position="284"/>
    </location>
</feature>
<proteinExistence type="predicted"/>
<dbReference type="CDD" id="cd13399">
    <property type="entry name" value="Slt35-like"/>
    <property type="match status" value="1"/>
</dbReference>
<gene>
    <name evidence="2" type="ORF">F8A88_04945</name>
</gene>
<name>A0A6N6N7C5_9BACT</name>
<dbReference type="InterPro" id="IPR023346">
    <property type="entry name" value="Lysozyme-like_dom_sf"/>
</dbReference>
<organism evidence="2 3">
    <name type="scientific">Pseudodesulfovibrio senegalensis</name>
    <dbReference type="NCBI Taxonomy" id="1721087"/>
    <lineage>
        <taxon>Bacteria</taxon>
        <taxon>Pseudomonadati</taxon>
        <taxon>Thermodesulfobacteriota</taxon>
        <taxon>Desulfovibrionia</taxon>
        <taxon>Desulfovibrionales</taxon>
        <taxon>Desulfovibrionaceae</taxon>
    </lineage>
</organism>
<dbReference type="AlphaFoldDB" id="A0A6N6N7C5"/>
<evidence type="ECO:0000259" key="1">
    <source>
        <dbReference type="Pfam" id="PF13406"/>
    </source>
</evidence>
<dbReference type="PANTHER" id="PTHR30163:SF9">
    <property type="entry name" value="MEMBRANE-BOUND LYTIC MUREIN TRANSGLYCOSYLASE B"/>
    <property type="match status" value="1"/>
</dbReference>
<dbReference type="InterPro" id="IPR031304">
    <property type="entry name" value="SLT_2"/>
</dbReference>
<dbReference type="GO" id="GO:0008933">
    <property type="term" value="F:peptidoglycan lytic transglycosylase activity"/>
    <property type="evidence" value="ECO:0007669"/>
    <property type="project" value="TreeGrafter"/>
</dbReference>
<protein>
    <submittedName>
        <fullName evidence="2">Lytic murein transglycosylase</fullName>
    </submittedName>
</protein>
<keyword evidence="3" id="KW-1185">Reference proteome</keyword>
<comment type="caution">
    <text evidence="2">The sequence shown here is derived from an EMBL/GenBank/DDBJ whole genome shotgun (WGS) entry which is preliminary data.</text>
</comment>
<evidence type="ECO:0000313" key="2">
    <source>
        <dbReference type="EMBL" id="KAB1443896.1"/>
    </source>
</evidence>
<dbReference type="Gene3D" id="1.10.8.350">
    <property type="entry name" value="Bacterial muramidase"/>
    <property type="match status" value="1"/>
</dbReference>
<dbReference type="OrthoDB" id="9772911at2"/>
<reference evidence="2 3" key="1">
    <citation type="journal article" date="2017" name="Int. J. Syst. Evol. Microbiol.">
        <title>Desulfovibrio senegalensis sp. nov., a mesophilic sulfate reducer isolated from marine sediment.</title>
        <authorList>
            <person name="Thioye A."/>
            <person name="Gam Z.B.A."/>
            <person name="Mbengue M."/>
            <person name="Cayol J.L."/>
            <person name="Joseph-Bartoli M."/>
            <person name="Toure-Kane C."/>
            <person name="Labat M."/>
        </authorList>
    </citation>
    <scope>NUCLEOTIDE SEQUENCE [LARGE SCALE GENOMIC DNA]</scope>
    <source>
        <strain evidence="2 3">DSM 101509</strain>
    </source>
</reference>
<sequence>MSPWIEYDFNTRMNRLGAVLVTALFVLCCVVPLSVQAEEDQWKPLRERLILDGFDRQEVNAMFARAGMRFDPSVMARKMNVLLSTHLTKSGSVEVAQPKPLTRYLNPVLLAGAYAYLREHADLLQRIEGEYGVSDDIVVAVFLVETKLGKTIGDDRAFSVLANMALGGDFSRIDQYVDTAGLDDDTRQWLVQRTLRKGNWAFEELKALLTYCRQADADPVTLPASVYGAIGLCQFMPTSALHYGRDGDGDGKIDLFVEADALFSMANYLKEHGWKAGLSFDEQAEVIYAYNHSMHYALTILEVADRLRKTDSIFGRS</sequence>
<evidence type="ECO:0000313" key="3">
    <source>
        <dbReference type="Proteomes" id="UP000438699"/>
    </source>
</evidence>
<dbReference type="PANTHER" id="PTHR30163">
    <property type="entry name" value="MEMBRANE-BOUND LYTIC MUREIN TRANSGLYCOSYLASE B"/>
    <property type="match status" value="1"/>
</dbReference>
<dbReference type="Proteomes" id="UP000438699">
    <property type="component" value="Unassembled WGS sequence"/>
</dbReference>
<dbReference type="GO" id="GO:0009253">
    <property type="term" value="P:peptidoglycan catabolic process"/>
    <property type="evidence" value="ECO:0007669"/>
    <property type="project" value="TreeGrafter"/>
</dbReference>
<accession>A0A6N6N7C5</accession>
<dbReference type="Pfam" id="PF13406">
    <property type="entry name" value="SLT_2"/>
    <property type="match status" value="1"/>
</dbReference>
<dbReference type="SUPFAM" id="SSF53955">
    <property type="entry name" value="Lysozyme-like"/>
    <property type="match status" value="1"/>
</dbReference>
<dbReference type="Gene3D" id="1.10.530.10">
    <property type="match status" value="1"/>
</dbReference>